<keyword evidence="2" id="KW-1185">Reference proteome</keyword>
<organism evidence="1 2">
    <name type="scientific">Streptomyces labedae</name>
    <dbReference type="NCBI Taxonomy" id="285569"/>
    <lineage>
        <taxon>Bacteria</taxon>
        <taxon>Bacillati</taxon>
        <taxon>Actinomycetota</taxon>
        <taxon>Actinomycetes</taxon>
        <taxon>Kitasatosporales</taxon>
        <taxon>Streptomycetaceae</taxon>
        <taxon>Streptomyces</taxon>
    </lineage>
</organism>
<dbReference type="RefSeq" id="WP_244789011.1">
    <property type="nucleotide sequence ID" value="NZ_BAAAUW010000007.1"/>
</dbReference>
<evidence type="ECO:0000313" key="1">
    <source>
        <dbReference type="EMBL" id="GAA3257474.1"/>
    </source>
</evidence>
<gene>
    <name evidence="1" type="ORF">GCM10010469_21470</name>
</gene>
<evidence type="ECO:0000313" key="2">
    <source>
        <dbReference type="Proteomes" id="UP001500728"/>
    </source>
</evidence>
<proteinExistence type="predicted"/>
<dbReference type="EMBL" id="BAAAUW010000007">
    <property type="protein sequence ID" value="GAA3257474.1"/>
    <property type="molecule type" value="Genomic_DNA"/>
</dbReference>
<comment type="caution">
    <text evidence="1">The sequence shown here is derived from an EMBL/GenBank/DDBJ whole genome shotgun (WGS) entry which is preliminary data.</text>
</comment>
<sequence length="246" mass="26360">MPTAPGSTPAPHLNASPGVLPPLWFVAPEGFFALPIAATPEERTERARAFVRELYSRGDASIWEPAGPYYEAITEMMGDAGLSYAAMGLFSAADDAAKDDALLTDEPVRHEPSEGVVQCAFTVGIVQTDHAGKDTDVVAQGILATLSGDPYNDVIWLDLPCGPGVSCISVREYRLNPEMTATGEETKLLTGQIQAYIPFPTGPYTAVFTLHTASMEHWASVYRLMSALLQTVSFADPIAALPRESV</sequence>
<dbReference type="Proteomes" id="UP001500728">
    <property type="component" value="Unassembled WGS sequence"/>
</dbReference>
<protein>
    <submittedName>
        <fullName evidence="1">Uncharacterized protein</fullName>
    </submittedName>
</protein>
<name>A0ABP6QU77_9ACTN</name>
<accession>A0ABP6QU77</accession>
<reference evidence="2" key="1">
    <citation type="journal article" date="2019" name="Int. J. Syst. Evol. Microbiol.">
        <title>The Global Catalogue of Microorganisms (GCM) 10K type strain sequencing project: providing services to taxonomists for standard genome sequencing and annotation.</title>
        <authorList>
            <consortium name="The Broad Institute Genomics Platform"/>
            <consortium name="The Broad Institute Genome Sequencing Center for Infectious Disease"/>
            <person name="Wu L."/>
            <person name="Ma J."/>
        </authorList>
    </citation>
    <scope>NUCLEOTIDE SEQUENCE [LARGE SCALE GENOMIC DNA]</scope>
    <source>
        <strain evidence="2">JCM 9381</strain>
    </source>
</reference>